<evidence type="ECO:0000259" key="4">
    <source>
        <dbReference type="PROSITE" id="PS51910"/>
    </source>
</evidence>
<evidence type="ECO:0000313" key="5">
    <source>
        <dbReference type="EMBL" id="SMO47926.1"/>
    </source>
</evidence>
<dbReference type="OrthoDB" id="9775889at2"/>
<protein>
    <recommendedName>
        <fullName evidence="2">chitinase</fullName>
        <ecNumber evidence="2">3.2.1.14</ecNumber>
    </recommendedName>
</protein>
<dbReference type="GO" id="GO:0005576">
    <property type="term" value="C:extracellular region"/>
    <property type="evidence" value="ECO:0007669"/>
    <property type="project" value="TreeGrafter"/>
</dbReference>
<dbReference type="EMBL" id="FXTN01000002">
    <property type="protein sequence ID" value="SMO47926.1"/>
    <property type="molecule type" value="Genomic_DNA"/>
</dbReference>
<evidence type="ECO:0000256" key="1">
    <source>
        <dbReference type="ARBA" id="ARBA00000822"/>
    </source>
</evidence>
<feature type="chain" id="PRO_5021932896" description="chitinase" evidence="3">
    <location>
        <begin position="29"/>
        <end position="342"/>
    </location>
</feature>
<keyword evidence="6" id="KW-1185">Reference proteome</keyword>
<dbReference type="SUPFAM" id="SSF51445">
    <property type="entry name" value="(Trans)glycosidases"/>
    <property type="match status" value="1"/>
</dbReference>
<dbReference type="Pfam" id="PF00704">
    <property type="entry name" value="Glyco_hydro_18"/>
    <property type="match status" value="1"/>
</dbReference>
<accession>A0A521BLE5</accession>
<dbReference type="Gene3D" id="3.40.5.30">
    <property type="entry name" value="(Trans)glycosidases - domain 2"/>
    <property type="match status" value="1"/>
</dbReference>
<feature type="domain" description="GH18" evidence="4">
    <location>
        <begin position="56"/>
        <end position="335"/>
    </location>
</feature>
<proteinExistence type="predicted"/>
<dbReference type="PANTHER" id="PTHR11177:SF317">
    <property type="entry name" value="CHITINASE 12-RELATED"/>
    <property type="match status" value="1"/>
</dbReference>
<dbReference type="SMART" id="SM00636">
    <property type="entry name" value="Glyco_18"/>
    <property type="match status" value="1"/>
</dbReference>
<evidence type="ECO:0000256" key="2">
    <source>
        <dbReference type="ARBA" id="ARBA00012729"/>
    </source>
</evidence>
<name>A0A521BLE5_9SPHI</name>
<comment type="catalytic activity">
    <reaction evidence="1">
        <text>Random endo-hydrolysis of N-acetyl-beta-D-glucosaminide (1-&gt;4)-beta-linkages in chitin and chitodextrins.</text>
        <dbReference type="EC" id="3.2.1.14"/>
    </reaction>
</comment>
<keyword evidence="3" id="KW-0732">Signal</keyword>
<dbReference type="GO" id="GO:0006032">
    <property type="term" value="P:chitin catabolic process"/>
    <property type="evidence" value="ECO:0007669"/>
    <property type="project" value="TreeGrafter"/>
</dbReference>
<dbReference type="GO" id="GO:0008843">
    <property type="term" value="F:endochitinase activity"/>
    <property type="evidence" value="ECO:0007669"/>
    <property type="project" value="UniProtKB-EC"/>
</dbReference>
<dbReference type="EC" id="3.2.1.14" evidence="2"/>
<dbReference type="InterPro" id="IPR011583">
    <property type="entry name" value="Chitinase_II/V-like_cat"/>
</dbReference>
<dbReference type="AlphaFoldDB" id="A0A521BLE5"/>
<gene>
    <name evidence="5" type="ORF">SAMN06265348_102398</name>
</gene>
<evidence type="ECO:0000256" key="3">
    <source>
        <dbReference type="SAM" id="SignalP"/>
    </source>
</evidence>
<dbReference type="Proteomes" id="UP000320300">
    <property type="component" value="Unassembled WGS sequence"/>
</dbReference>
<sequence length="342" mass="36746">MRTMKINRPFVSLLALSLMAILSCSKKAENELNANTEQNEAVLKKNDTGAQADSSFRVIGYFPDWGDVDQVQFDKLTHIDYAFALPNTDGSIAEIANPTLLRSLVQKAHAQNVKVFISVGGGTAAATNAFNALAAGNASREKFRLALIELISTYALDGADIDWEYPVKGVNDGDYATLIQQLSIALHNEGKQLSTTVTGSYGDFVRTSLYTHLDFVNILAYDEGTTYHSTLDIAKRSLDHWLGLGLPASKAVLAVPFYGLSPTKDALAFSGLLALGADPYSDVFGDYGYNGITTIKAKTDMAFARGNGIAIWNLAHDATGANSLLSAIYTEAQKLKGSAAKK</sequence>
<dbReference type="Gene3D" id="3.20.20.80">
    <property type="entry name" value="Glycosidases"/>
    <property type="match status" value="1"/>
</dbReference>
<dbReference type="PANTHER" id="PTHR11177">
    <property type="entry name" value="CHITINASE"/>
    <property type="match status" value="1"/>
</dbReference>
<reference evidence="5 6" key="1">
    <citation type="submission" date="2017-05" db="EMBL/GenBank/DDBJ databases">
        <authorList>
            <person name="Varghese N."/>
            <person name="Submissions S."/>
        </authorList>
    </citation>
    <scope>NUCLEOTIDE SEQUENCE [LARGE SCALE GENOMIC DNA]</scope>
    <source>
        <strain evidence="5 6">DSM 19036</strain>
    </source>
</reference>
<dbReference type="GO" id="GO:0005975">
    <property type="term" value="P:carbohydrate metabolic process"/>
    <property type="evidence" value="ECO:0007669"/>
    <property type="project" value="InterPro"/>
</dbReference>
<dbReference type="PROSITE" id="PS51257">
    <property type="entry name" value="PROKAR_LIPOPROTEIN"/>
    <property type="match status" value="1"/>
</dbReference>
<organism evidence="5 6">
    <name type="scientific">Pedobacter westerhofensis</name>
    <dbReference type="NCBI Taxonomy" id="425512"/>
    <lineage>
        <taxon>Bacteria</taxon>
        <taxon>Pseudomonadati</taxon>
        <taxon>Bacteroidota</taxon>
        <taxon>Sphingobacteriia</taxon>
        <taxon>Sphingobacteriales</taxon>
        <taxon>Sphingobacteriaceae</taxon>
        <taxon>Pedobacter</taxon>
    </lineage>
</organism>
<dbReference type="GO" id="GO:0008061">
    <property type="term" value="F:chitin binding"/>
    <property type="evidence" value="ECO:0007669"/>
    <property type="project" value="InterPro"/>
</dbReference>
<dbReference type="InterPro" id="IPR017853">
    <property type="entry name" value="GH"/>
</dbReference>
<feature type="signal peptide" evidence="3">
    <location>
        <begin position="1"/>
        <end position="28"/>
    </location>
</feature>
<dbReference type="PROSITE" id="PS51910">
    <property type="entry name" value="GH18_2"/>
    <property type="match status" value="1"/>
</dbReference>
<evidence type="ECO:0000313" key="6">
    <source>
        <dbReference type="Proteomes" id="UP000320300"/>
    </source>
</evidence>
<dbReference type="InterPro" id="IPR001223">
    <property type="entry name" value="Glyco_hydro18_cat"/>
</dbReference>
<dbReference type="InterPro" id="IPR050314">
    <property type="entry name" value="Glycosyl_Hydrlase_18"/>
</dbReference>